<evidence type="ECO:0000313" key="2">
    <source>
        <dbReference type="EMBL" id="CAF4351925.1"/>
    </source>
</evidence>
<dbReference type="EMBL" id="CAJOBC010087063">
    <property type="protein sequence ID" value="CAF4351925.1"/>
    <property type="molecule type" value="Genomic_DNA"/>
</dbReference>
<keyword evidence="3" id="KW-1185">Reference proteome</keyword>
<dbReference type="EMBL" id="CAJNOQ010021575">
    <property type="protein sequence ID" value="CAF1488349.1"/>
    <property type="molecule type" value="Genomic_DNA"/>
</dbReference>
<comment type="caution">
    <text evidence="1">The sequence shown here is derived from an EMBL/GenBank/DDBJ whole genome shotgun (WGS) entry which is preliminary data.</text>
</comment>
<gene>
    <name evidence="1" type="ORF">GPM918_LOCUS36136</name>
    <name evidence="2" type="ORF">SRO942_LOCUS36865</name>
</gene>
<dbReference type="SUPFAM" id="SSF56112">
    <property type="entry name" value="Protein kinase-like (PK-like)"/>
    <property type="match status" value="1"/>
</dbReference>
<dbReference type="InterPro" id="IPR011009">
    <property type="entry name" value="Kinase-like_dom_sf"/>
</dbReference>
<evidence type="ECO:0000313" key="3">
    <source>
        <dbReference type="Proteomes" id="UP000663829"/>
    </source>
</evidence>
<dbReference type="Gene3D" id="1.10.510.10">
    <property type="entry name" value="Transferase(Phosphotransferase) domain 1"/>
    <property type="match status" value="1"/>
</dbReference>
<evidence type="ECO:0000313" key="1">
    <source>
        <dbReference type="EMBL" id="CAF1488349.1"/>
    </source>
</evidence>
<sequence length="102" mass="11672">AKDLIRMMLTVEPANRPTINQILENRWLSEYNSVLQAPLNTPQVLAEEAPQRSAVTVAIRNANGDNRLEDTDDDGNNSITFSITNNILFRRRQRRRALRNVV</sequence>
<organism evidence="1 3">
    <name type="scientific">Didymodactylos carnosus</name>
    <dbReference type="NCBI Taxonomy" id="1234261"/>
    <lineage>
        <taxon>Eukaryota</taxon>
        <taxon>Metazoa</taxon>
        <taxon>Spiralia</taxon>
        <taxon>Gnathifera</taxon>
        <taxon>Rotifera</taxon>
        <taxon>Eurotatoria</taxon>
        <taxon>Bdelloidea</taxon>
        <taxon>Philodinida</taxon>
        <taxon>Philodinidae</taxon>
        <taxon>Didymodactylos</taxon>
    </lineage>
</organism>
<accession>A0A815SHY6</accession>
<dbReference type="Proteomes" id="UP000663829">
    <property type="component" value="Unassembled WGS sequence"/>
</dbReference>
<name>A0A815SHY6_9BILA</name>
<dbReference type="Proteomes" id="UP000681722">
    <property type="component" value="Unassembled WGS sequence"/>
</dbReference>
<proteinExistence type="predicted"/>
<dbReference type="OrthoDB" id="5979581at2759"/>
<reference evidence="1" key="1">
    <citation type="submission" date="2021-02" db="EMBL/GenBank/DDBJ databases">
        <authorList>
            <person name="Nowell W R."/>
        </authorList>
    </citation>
    <scope>NUCLEOTIDE SEQUENCE</scope>
</reference>
<protein>
    <submittedName>
        <fullName evidence="1">Uncharacterized protein</fullName>
    </submittedName>
</protein>
<feature type="non-terminal residue" evidence="1">
    <location>
        <position position="1"/>
    </location>
</feature>
<dbReference type="AlphaFoldDB" id="A0A815SHY6"/>